<protein>
    <submittedName>
        <fullName evidence="1">Uncharacterized protein</fullName>
    </submittedName>
</protein>
<evidence type="ECO:0000313" key="1">
    <source>
        <dbReference type="EMBL" id="CAA9213331.1"/>
    </source>
</evidence>
<proteinExistence type="predicted"/>
<dbReference type="AlphaFoldDB" id="A0A6J4H5V4"/>
<sequence>MLSTSAPTFHPPALPSVPHSRYTLALPFPTTTRRCAVRLEERDAPRRWGRHRCLPAHVTGAARR</sequence>
<accession>A0A6J4H5V4</accession>
<name>A0A6J4H5V4_9CHLR</name>
<reference evidence="1" key="1">
    <citation type="submission" date="2020-02" db="EMBL/GenBank/DDBJ databases">
        <authorList>
            <person name="Meier V. D."/>
        </authorList>
    </citation>
    <scope>NUCLEOTIDE SEQUENCE</scope>
    <source>
        <strain evidence="1">AVDCRST_MAG77</strain>
    </source>
</reference>
<gene>
    <name evidence="1" type="ORF">AVDCRST_MAG77-71</name>
</gene>
<organism evidence="1">
    <name type="scientific">uncultured Chloroflexota bacterium</name>
    <dbReference type="NCBI Taxonomy" id="166587"/>
    <lineage>
        <taxon>Bacteria</taxon>
        <taxon>Bacillati</taxon>
        <taxon>Chloroflexota</taxon>
        <taxon>environmental samples</taxon>
    </lineage>
</organism>
<dbReference type="EMBL" id="CADCTC010000006">
    <property type="protein sequence ID" value="CAA9213331.1"/>
    <property type="molecule type" value="Genomic_DNA"/>
</dbReference>